<organism evidence="2 3">
    <name type="scientific">Allomyces macrogynus (strain ATCC 38327)</name>
    <name type="common">Allomyces javanicus var. macrogynus</name>
    <dbReference type="NCBI Taxonomy" id="578462"/>
    <lineage>
        <taxon>Eukaryota</taxon>
        <taxon>Fungi</taxon>
        <taxon>Fungi incertae sedis</taxon>
        <taxon>Blastocladiomycota</taxon>
        <taxon>Blastocladiomycetes</taxon>
        <taxon>Blastocladiales</taxon>
        <taxon>Blastocladiaceae</taxon>
        <taxon>Allomyces</taxon>
    </lineage>
</organism>
<keyword evidence="1" id="KW-0175">Coiled coil</keyword>
<evidence type="ECO:0000256" key="1">
    <source>
        <dbReference type="SAM" id="Coils"/>
    </source>
</evidence>
<keyword evidence="3" id="KW-1185">Reference proteome</keyword>
<sequence length="113" mass="12556">MVAAMDAEVQAARTQAAESEQAAVQRVMQELAPVPRRPPPSQQVEPMQAQWTQEMATLKNAVDDLQQRAAVELQAVVDNNELQMNQLEARLREEHASIHWASDEEGLVSLIVS</sequence>
<evidence type="ECO:0000313" key="3">
    <source>
        <dbReference type="Proteomes" id="UP000054350"/>
    </source>
</evidence>
<evidence type="ECO:0000313" key="2">
    <source>
        <dbReference type="EMBL" id="KNE63102.1"/>
    </source>
</evidence>
<dbReference type="VEuPathDB" id="FungiDB:AMAG_18950"/>
<reference evidence="2 3" key="1">
    <citation type="submission" date="2009-11" db="EMBL/GenBank/DDBJ databases">
        <title>Annotation of Allomyces macrogynus ATCC 38327.</title>
        <authorList>
            <consortium name="The Broad Institute Genome Sequencing Platform"/>
            <person name="Russ C."/>
            <person name="Cuomo C."/>
            <person name="Burger G."/>
            <person name="Gray M.W."/>
            <person name="Holland P.W.H."/>
            <person name="King N."/>
            <person name="Lang F.B.F."/>
            <person name="Roger A.J."/>
            <person name="Ruiz-Trillo I."/>
            <person name="Young S.K."/>
            <person name="Zeng Q."/>
            <person name="Gargeya S."/>
            <person name="Fitzgerald M."/>
            <person name="Haas B."/>
            <person name="Abouelleil A."/>
            <person name="Alvarado L."/>
            <person name="Arachchi H.M."/>
            <person name="Berlin A."/>
            <person name="Chapman S.B."/>
            <person name="Gearin G."/>
            <person name="Goldberg J."/>
            <person name="Griggs A."/>
            <person name="Gujja S."/>
            <person name="Hansen M."/>
            <person name="Heiman D."/>
            <person name="Howarth C."/>
            <person name="Larimer J."/>
            <person name="Lui A."/>
            <person name="MacDonald P.J.P."/>
            <person name="McCowen C."/>
            <person name="Montmayeur A."/>
            <person name="Murphy C."/>
            <person name="Neiman D."/>
            <person name="Pearson M."/>
            <person name="Priest M."/>
            <person name="Roberts A."/>
            <person name="Saif S."/>
            <person name="Shea T."/>
            <person name="Sisk P."/>
            <person name="Stolte C."/>
            <person name="Sykes S."/>
            <person name="Wortman J."/>
            <person name="Nusbaum C."/>
            <person name="Birren B."/>
        </authorList>
    </citation>
    <scope>NUCLEOTIDE SEQUENCE [LARGE SCALE GENOMIC DNA]</scope>
    <source>
        <strain evidence="2 3">ATCC 38327</strain>
    </source>
</reference>
<gene>
    <name evidence="2" type="ORF">AMAG_18950</name>
</gene>
<accession>A0A0L0SKP8</accession>
<dbReference type="EMBL" id="GG745341">
    <property type="protein sequence ID" value="KNE63102.1"/>
    <property type="molecule type" value="Genomic_DNA"/>
</dbReference>
<feature type="coiled-coil region" evidence="1">
    <location>
        <begin position="48"/>
        <end position="97"/>
    </location>
</feature>
<protein>
    <submittedName>
        <fullName evidence="2">Uncharacterized protein</fullName>
    </submittedName>
</protein>
<proteinExistence type="predicted"/>
<dbReference type="AlphaFoldDB" id="A0A0L0SKP8"/>
<dbReference type="Proteomes" id="UP000054350">
    <property type="component" value="Unassembled WGS sequence"/>
</dbReference>
<name>A0A0L0SKP8_ALLM3</name>
<reference evidence="3" key="2">
    <citation type="submission" date="2009-11" db="EMBL/GenBank/DDBJ databases">
        <title>The Genome Sequence of Allomyces macrogynus strain ATCC 38327.</title>
        <authorList>
            <consortium name="The Broad Institute Genome Sequencing Platform"/>
            <person name="Russ C."/>
            <person name="Cuomo C."/>
            <person name="Shea T."/>
            <person name="Young S.K."/>
            <person name="Zeng Q."/>
            <person name="Koehrsen M."/>
            <person name="Haas B."/>
            <person name="Borodovsky M."/>
            <person name="Guigo R."/>
            <person name="Alvarado L."/>
            <person name="Berlin A."/>
            <person name="Borenstein D."/>
            <person name="Chen Z."/>
            <person name="Engels R."/>
            <person name="Freedman E."/>
            <person name="Gellesch M."/>
            <person name="Goldberg J."/>
            <person name="Griggs A."/>
            <person name="Gujja S."/>
            <person name="Heiman D."/>
            <person name="Hepburn T."/>
            <person name="Howarth C."/>
            <person name="Jen D."/>
            <person name="Larson L."/>
            <person name="Lewis B."/>
            <person name="Mehta T."/>
            <person name="Park D."/>
            <person name="Pearson M."/>
            <person name="Roberts A."/>
            <person name="Saif S."/>
            <person name="Shenoy N."/>
            <person name="Sisk P."/>
            <person name="Stolte C."/>
            <person name="Sykes S."/>
            <person name="Walk T."/>
            <person name="White J."/>
            <person name="Yandava C."/>
            <person name="Burger G."/>
            <person name="Gray M.W."/>
            <person name="Holland P.W.H."/>
            <person name="King N."/>
            <person name="Lang F.B.F."/>
            <person name="Roger A.J."/>
            <person name="Ruiz-Trillo I."/>
            <person name="Lander E."/>
            <person name="Nusbaum C."/>
        </authorList>
    </citation>
    <scope>NUCLEOTIDE SEQUENCE [LARGE SCALE GENOMIC DNA]</scope>
    <source>
        <strain evidence="3">ATCC 38327</strain>
    </source>
</reference>